<dbReference type="Proteomes" id="UP000237684">
    <property type="component" value="Unassembled WGS sequence"/>
</dbReference>
<dbReference type="Gene3D" id="2.40.50.100">
    <property type="match status" value="1"/>
</dbReference>
<dbReference type="PROSITE" id="PS51826">
    <property type="entry name" value="PSBD"/>
    <property type="match status" value="1"/>
</dbReference>
<evidence type="ECO:0000256" key="9">
    <source>
        <dbReference type="RuleBase" id="RU003423"/>
    </source>
</evidence>
<dbReference type="FunCoup" id="A0A2S8STG3">
    <property type="interactions" value="321"/>
</dbReference>
<comment type="caution">
    <text evidence="13">The sequence shown here is derived from an EMBL/GenBank/DDBJ whole genome shotgun (WGS) entry which is preliminary data.</text>
</comment>
<comment type="cofactor">
    <cofactor evidence="1 9">
        <name>(R)-lipoate</name>
        <dbReference type="ChEBI" id="CHEBI:83088"/>
    </cofactor>
</comment>
<keyword evidence="6 9" id="KW-0012">Acyltransferase</keyword>
<dbReference type="OrthoDB" id="9805770at2"/>
<dbReference type="PANTHER" id="PTHR43178">
    <property type="entry name" value="DIHYDROLIPOAMIDE ACETYLTRANSFERASE COMPONENT OF PYRUVATE DEHYDROGENASE COMPLEX"/>
    <property type="match status" value="1"/>
</dbReference>
<dbReference type="PROSITE" id="PS00189">
    <property type="entry name" value="LIPOYL"/>
    <property type="match status" value="1"/>
</dbReference>
<sequence length="454" mass="47314">MAEFKLPTLGESATSGTVAKVLVAPGDTVAADQSILELETDKAVLEVPSTVAGVVKELLVKTGDTVSVDQPIFTYEDGAAPASNGSAATAPATTVEAAPAEQTASSQAATGAAPQSNGSAPAPADKNDGMVDTASPIGTQAPAPIVNDPGAVQEPVAASPSIRRMAREAGVDIHAVKGSGIGGRITENDIQNFGKTEAKAPAATQTSAIERPALPDFSKLGETIRVPMSGIRKATSNQMERAWTIPHVTQFDKCDSTQFDAFRKQYAALAEKRGAKLTPTAILLKIAVAALKKFPNFNASIDFASNEVVQKKFYNIGVAVDTPRGLVVPVIKNVESKGIIELAVELGEIAATAREGKLKPEQMSGGTFTLTNLGGIGGTYFTPIVNTPETAILGIARGTIEPVWNKESGAFEPKMMMPLCLSYDHRVIDGADGARFTRFIAAMIEDPALIALES</sequence>
<feature type="region of interest" description="Disordered" evidence="10">
    <location>
        <begin position="78"/>
        <end position="152"/>
    </location>
</feature>
<protein>
    <recommendedName>
        <fullName evidence="9">Dihydrolipoamide acetyltransferase component of pyruvate dehydrogenase complex</fullName>
        <ecNumber evidence="9">2.3.1.-</ecNumber>
    </recommendedName>
</protein>
<evidence type="ECO:0000256" key="4">
    <source>
        <dbReference type="ARBA" id="ARBA00022679"/>
    </source>
</evidence>
<keyword evidence="5 9" id="KW-0450">Lipoyl</keyword>
<dbReference type="Gene3D" id="4.10.320.10">
    <property type="entry name" value="E3-binding domain"/>
    <property type="match status" value="1"/>
</dbReference>
<evidence type="ECO:0000259" key="11">
    <source>
        <dbReference type="PROSITE" id="PS50968"/>
    </source>
</evidence>
<dbReference type="InterPro" id="IPR023213">
    <property type="entry name" value="CAT-like_dom_sf"/>
</dbReference>
<dbReference type="InParanoid" id="A0A2S8STG3"/>
<organism evidence="13 14">
    <name type="scientific">Abditibacterium utsteinense</name>
    <dbReference type="NCBI Taxonomy" id="1960156"/>
    <lineage>
        <taxon>Bacteria</taxon>
        <taxon>Pseudomonadati</taxon>
        <taxon>Abditibacteriota</taxon>
        <taxon>Abditibacteriia</taxon>
        <taxon>Abditibacteriales</taxon>
        <taxon>Abditibacteriaceae</taxon>
        <taxon>Abditibacterium</taxon>
    </lineage>
</organism>
<keyword evidence="4 9" id="KW-0808">Transferase</keyword>
<evidence type="ECO:0000313" key="14">
    <source>
        <dbReference type="Proteomes" id="UP000237684"/>
    </source>
</evidence>
<dbReference type="EC" id="2.3.1.-" evidence="9"/>
<feature type="domain" description="Peripheral subunit-binding (PSBD)" evidence="12">
    <location>
        <begin position="157"/>
        <end position="194"/>
    </location>
</feature>
<dbReference type="PROSITE" id="PS50968">
    <property type="entry name" value="BIOTINYL_LIPOYL"/>
    <property type="match status" value="1"/>
</dbReference>
<comment type="subunit">
    <text evidence="3">Forms a 24-polypeptide structural core with octahedral symmetry.</text>
</comment>
<dbReference type="InterPro" id="IPR036625">
    <property type="entry name" value="E3-bd_dom_sf"/>
</dbReference>
<evidence type="ECO:0000256" key="3">
    <source>
        <dbReference type="ARBA" id="ARBA00011484"/>
    </source>
</evidence>
<evidence type="ECO:0000256" key="5">
    <source>
        <dbReference type="ARBA" id="ARBA00022823"/>
    </source>
</evidence>
<dbReference type="SUPFAM" id="SSF52777">
    <property type="entry name" value="CoA-dependent acyltransferases"/>
    <property type="match status" value="1"/>
</dbReference>
<dbReference type="Pfam" id="PF02817">
    <property type="entry name" value="E3_binding"/>
    <property type="match status" value="1"/>
</dbReference>
<dbReference type="InterPro" id="IPR001078">
    <property type="entry name" value="2-oxoacid_DH_actylTfrase"/>
</dbReference>
<keyword evidence="14" id="KW-1185">Reference proteome</keyword>
<feature type="compositionally biased region" description="Low complexity" evidence="10">
    <location>
        <begin position="78"/>
        <end position="114"/>
    </location>
</feature>
<dbReference type="SUPFAM" id="SSF51230">
    <property type="entry name" value="Single hybrid motif"/>
    <property type="match status" value="1"/>
</dbReference>
<dbReference type="SUPFAM" id="SSF47005">
    <property type="entry name" value="Peripheral subunit-binding domain of 2-oxo acid dehydrogenase complex"/>
    <property type="match status" value="1"/>
</dbReference>
<dbReference type="RefSeq" id="WP_105483635.1">
    <property type="nucleotide sequence ID" value="NZ_NIGF01000007.1"/>
</dbReference>
<dbReference type="GO" id="GO:0005737">
    <property type="term" value="C:cytoplasm"/>
    <property type="evidence" value="ECO:0007669"/>
    <property type="project" value="TreeGrafter"/>
</dbReference>
<dbReference type="InterPro" id="IPR050743">
    <property type="entry name" value="2-oxoacid_DH_E2_comp"/>
</dbReference>
<proteinExistence type="inferred from homology"/>
<accession>A0A2S8STG3</accession>
<dbReference type="CDD" id="cd06849">
    <property type="entry name" value="lipoyl_domain"/>
    <property type="match status" value="1"/>
</dbReference>
<dbReference type="InterPro" id="IPR003016">
    <property type="entry name" value="2-oxoA_DH_lipoyl-BS"/>
</dbReference>
<dbReference type="InterPro" id="IPR000089">
    <property type="entry name" value="Biotin_lipoyl"/>
</dbReference>
<dbReference type="FunFam" id="3.30.559.10:FF:000004">
    <property type="entry name" value="Acetyltransferase component of pyruvate dehydrogenase complex"/>
    <property type="match status" value="1"/>
</dbReference>
<dbReference type="Pfam" id="PF00198">
    <property type="entry name" value="2-oxoacid_dh"/>
    <property type="match status" value="1"/>
</dbReference>
<dbReference type="EMBL" id="NIGF01000007">
    <property type="protein sequence ID" value="PQV64087.1"/>
    <property type="molecule type" value="Genomic_DNA"/>
</dbReference>
<dbReference type="Pfam" id="PF00364">
    <property type="entry name" value="Biotin_lipoyl"/>
    <property type="match status" value="1"/>
</dbReference>
<evidence type="ECO:0000259" key="12">
    <source>
        <dbReference type="PROSITE" id="PS51826"/>
    </source>
</evidence>
<evidence type="ECO:0000313" key="13">
    <source>
        <dbReference type="EMBL" id="PQV64087.1"/>
    </source>
</evidence>
<evidence type="ECO:0000256" key="2">
    <source>
        <dbReference type="ARBA" id="ARBA00007317"/>
    </source>
</evidence>
<evidence type="ECO:0000256" key="8">
    <source>
        <dbReference type="ARBA" id="ARBA00048370"/>
    </source>
</evidence>
<dbReference type="GO" id="GO:0006086">
    <property type="term" value="P:pyruvate decarboxylation to acetyl-CoA"/>
    <property type="evidence" value="ECO:0007669"/>
    <property type="project" value="TreeGrafter"/>
</dbReference>
<evidence type="ECO:0000256" key="1">
    <source>
        <dbReference type="ARBA" id="ARBA00001938"/>
    </source>
</evidence>
<reference evidence="13 14" key="1">
    <citation type="journal article" date="2018" name="Syst. Appl. Microbiol.">
        <title>Abditibacterium utsteinense sp. nov., the first cultivated member of candidate phylum FBP, isolated from ice-free Antarctic soil samples.</title>
        <authorList>
            <person name="Tahon G."/>
            <person name="Tytgat B."/>
            <person name="Lebbe L."/>
            <person name="Carlier A."/>
            <person name="Willems A."/>
        </authorList>
    </citation>
    <scope>NUCLEOTIDE SEQUENCE [LARGE SCALE GENOMIC DNA]</scope>
    <source>
        <strain evidence="13 14">LMG 29911</strain>
    </source>
</reference>
<dbReference type="AlphaFoldDB" id="A0A2S8STG3"/>
<dbReference type="InterPro" id="IPR004167">
    <property type="entry name" value="PSBD"/>
</dbReference>
<evidence type="ECO:0000256" key="6">
    <source>
        <dbReference type="ARBA" id="ARBA00023315"/>
    </source>
</evidence>
<comment type="similarity">
    <text evidence="2 9">Belongs to the 2-oxoacid dehydrogenase family.</text>
</comment>
<comment type="catalytic activity">
    <reaction evidence="8">
        <text>N(6)-[(R)-dihydrolipoyl]-L-lysyl-[protein] + acetyl-CoA = N(6)-[(R)-S(8)-acetyldihydrolipoyl]-L-lysyl-[protein] + CoA</text>
        <dbReference type="Rhea" id="RHEA:17017"/>
        <dbReference type="Rhea" id="RHEA-COMP:10475"/>
        <dbReference type="Rhea" id="RHEA-COMP:10478"/>
        <dbReference type="ChEBI" id="CHEBI:57287"/>
        <dbReference type="ChEBI" id="CHEBI:57288"/>
        <dbReference type="ChEBI" id="CHEBI:83100"/>
        <dbReference type="ChEBI" id="CHEBI:83111"/>
        <dbReference type="EC" id="2.3.1.12"/>
    </reaction>
</comment>
<evidence type="ECO:0000256" key="7">
    <source>
        <dbReference type="ARBA" id="ARBA00025211"/>
    </source>
</evidence>
<dbReference type="Gene3D" id="3.30.559.10">
    <property type="entry name" value="Chloramphenicol acetyltransferase-like domain"/>
    <property type="match status" value="1"/>
</dbReference>
<comment type="function">
    <text evidence="7">The pyruvate dehydrogenase complex catalyzes the overall conversion of pyruvate to acetyl-CoA and CO(2). It contains multiple copies of three enzymatic components: pyruvate dehydrogenase (E1), dihydrolipoamide acetyltransferase (E2) and lipoamide dehydrogenase (E3).</text>
</comment>
<dbReference type="InterPro" id="IPR011053">
    <property type="entry name" value="Single_hybrid_motif"/>
</dbReference>
<name>A0A2S8STG3_9BACT</name>
<dbReference type="GO" id="GO:0031405">
    <property type="term" value="F:lipoic acid binding"/>
    <property type="evidence" value="ECO:0007669"/>
    <property type="project" value="TreeGrafter"/>
</dbReference>
<feature type="domain" description="Lipoyl-binding" evidence="11">
    <location>
        <begin position="1"/>
        <end position="76"/>
    </location>
</feature>
<evidence type="ECO:0000256" key="10">
    <source>
        <dbReference type="SAM" id="MobiDB-lite"/>
    </source>
</evidence>
<dbReference type="PANTHER" id="PTHR43178:SF2">
    <property type="entry name" value="DIHYDROLIPOYLLYSINE-RESIDUE ACETYLTRANSFERASE COMPONENT OF PYRUVATE DEHYDROGENASE COMPLEX"/>
    <property type="match status" value="1"/>
</dbReference>
<dbReference type="GO" id="GO:0004742">
    <property type="term" value="F:dihydrolipoyllysine-residue acetyltransferase activity"/>
    <property type="evidence" value="ECO:0007669"/>
    <property type="project" value="UniProtKB-EC"/>
</dbReference>
<gene>
    <name evidence="13" type="ORF">B1R32_107112</name>
</gene>
<keyword evidence="13" id="KW-0670">Pyruvate</keyword>